<dbReference type="PROSITE" id="PS50949">
    <property type="entry name" value="HTH_GNTR"/>
    <property type="match status" value="1"/>
</dbReference>
<protein>
    <submittedName>
        <fullName evidence="5">GntR family transcriptional regulator</fullName>
    </submittedName>
</protein>
<dbReference type="CDD" id="cd07377">
    <property type="entry name" value="WHTH_GntR"/>
    <property type="match status" value="1"/>
</dbReference>
<proteinExistence type="predicted"/>
<evidence type="ECO:0000256" key="3">
    <source>
        <dbReference type="ARBA" id="ARBA00023163"/>
    </source>
</evidence>
<dbReference type="SUPFAM" id="SSF46785">
    <property type="entry name" value="Winged helix' DNA-binding domain"/>
    <property type="match status" value="1"/>
</dbReference>
<dbReference type="PRINTS" id="PR00035">
    <property type="entry name" value="HTHGNTR"/>
</dbReference>
<evidence type="ECO:0000259" key="4">
    <source>
        <dbReference type="PROSITE" id="PS50949"/>
    </source>
</evidence>
<dbReference type="Pfam" id="PF00392">
    <property type="entry name" value="GntR"/>
    <property type="match status" value="1"/>
</dbReference>
<dbReference type="InterPro" id="IPR008920">
    <property type="entry name" value="TF_FadR/GntR_C"/>
</dbReference>
<evidence type="ECO:0000256" key="1">
    <source>
        <dbReference type="ARBA" id="ARBA00023015"/>
    </source>
</evidence>
<dbReference type="RefSeq" id="WP_378488323.1">
    <property type="nucleotide sequence ID" value="NZ_JBHUFB010000022.1"/>
</dbReference>
<dbReference type="Pfam" id="PF07729">
    <property type="entry name" value="FCD"/>
    <property type="match status" value="1"/>
</dbReference>
<dbReference type="InterPro" id="IPR011711">
    <property type="entry name" value="GntR_C"/>
</dbReference>
<dbReference type="PANTHER" id="PTHR43537">
    <property type="entry name" value="TRANSCRIPTIONAL REGULATOR, GNTR FAMILY"/>
    <property type="match status" value="1"/>
</dbReference>
<dbReference type="SMART" id="SM00345">
    <property type="entry name" value="HTH_GNTR"/>
    <property type="match status" value="1"/>
</dbReference>
<sequence>MSKLRSASEQVYLEVKERILSATLPGGELISEGEIASEMGTSRTPVREAFLRLEAEGWMRLFPKRGALVVPVADGETEHVLAARLLLEADAARVVARGPEHVRVDLVRGLRANLDAQRAAAADGDVAEFSGLDADFHGLIVRAGGNPLLVTFYIGLRERQRRMTARSLNRDPRQLQSIIDDHVHLADLVEAGDAGAFAVADDIHMRRVHGLPAPTAVGTEGGAR</sequence>
<dbReference type="PANTHER" id="PTHR43537:SF24">
    <property type="entry name" value="GLUCONATE OPERON TRANSCRIPTIONAL REPRESSOR"/>
    <property type="match status" value="1"/>
</dbReference>
<dbReference type="SMART" id="SM00895">
    <property type="entry name" value="FCD"/>
    <property type="match status" value="1"/>
</dbReference>
<keyword evidence="2" id="KW-0238">DNA-binding</keyword>
<dbReference type="EMBL" id="JBHUFB010000022">
    <property type="protein sequence ID" value="MFD1815879.1"/>
    <property type="molecule type" value="Genomic_DNA"/>
</dbReference>
<comment type="caution">
    <text evidence="5">The sequence shown here is derived from an EMBL/GenBank/DDBJ whole genome shotgun (WGS) entry which is preliminary data.</text>
</comment>
<evidence type="ECO:0000256" key="2">
    <source>
        <dbReference type="ARBA" id="ARBA00023125"/>
    </source>
</evidence>
<dbReference type="InterPro" id="IPR036390">
    <property type="entry name" value="WH_DNA-bd_sf"/>
</dbReference>
<dbReference type="Gene3D" id="1.20.120.530">
    <property type="entry name" value="GntR ligand-binding domain-like"/>
    <property type="match status" value="1"/>
</dbReference>
<dbReference type="Proteomes" id="UP001597286">
    <property type="component" value="Unassembled WGS sequence"/>
</dbReference>
<evidence type="ECO:0000313" key="6">
    <source>
        <dbReference type="Proteomes" id="UP001597286"/>
    </source>
</evidence>
<keyword evidence="6" id="KW-1185">Reference proteome</keyword>
<dbReference type="InterPro" id="IPR000524">
    <property type="entry name" value="Tscrpt_reg_HTH_GntR"/>
</dbReference>
<organism evidence="5 6">
    <name type="scientific">Rhodococcus gannanensis</name>
    <dbReference type="NCBI Taxonomy" id="1960308"/>
    <lineage>
        <taxon>Bacteria</taxon>
        <taxon>Bacillati</taxon>
        <taxon>Actinomycetota</taxon>
        <taxon>Actinomycetes</taxon>
        <taxon>Mycobacteriales</taxon>
        <taxon>Nocardiaceae</taxon>
        <taxon>Rhodococcus</taxon>
    </lineage>
</organism>
<accession>A0ABW4PD51</accession>
<dbReference type="SUPFAM" id="SSF48008">
    <property type="entry name" value="GntR ligand-binding domain-like"/>
    <property type="match status" value="1"/>
</dbReference>
<dbReference type="Gene3D" id="1.10.10.10">
    <property type="entry name" value="Winged helix-like DNA-binding domain superfamily/Winged helix DNA-binding domain"/>
    <property type="match status" value="1"/>
</dbReference>
<keyword evidence="1" id="KW-0805">Transcription regulation</keyword>
<gene>
    <name evidence="5" type="ORF">ACFSJG_26990</name>
</gene>
<evidence type="ECO:0000313" key="5">
    <source>
        <dbReference type="EMBL" id="MFD1815879.1"/>
    </source>
</evidence>
<name>A0ABW4PD51_9NOCA</name>
<feature type="domain" description="HTH gntR-type" evidence="4">
    <location>
        <begin position="5"/>
        <end position="72"/>
    </location>
</feature>
<keyword evidence="3" id="KW-0804">Transcription</keyword>
<reference evidence="6" key="1">
    <citation type="journal article" date="2019" name="Int. J. Syst. Evol. Microbiol.">
        <title>The Global Catalogue of Microorganisms (GCM) 10K type strain sequencing project: providing services to taxonomists for standard genome sequencing and annotation.</title>
        <authorList>
            <consortium name="The Broad Institute Genomics Platform"/>
            <consortium name="The Broad Institute Genome Sequencing Center for Infectious Disease"/>
            <person name="Wu L."/>
            <person name="Ma J."/>
        </authorList>
    </citation>
    <scope>NUCLEOTIDE SEQUENCE [LARGE SCALE GENOMIC DNA]</scope>
    <source>
        <strain evidence="6">DT72</strain>
    </source>
</reference>
<dbReference type="InterPro" id="IPR036388">
    <property type="entry name" value="WH-like_DNA-bd_sf"/>
</dbReference>